<comment type="caution">
    <text evidence="1">The sequence shown here is derived from an EMBL/GenBank/DDBJ whole genome shotgun (WGS) entry which is preliminary data.</text>
</comment>
<accession>A0A8X6MFZ1</accession>
<dbReference type="OrthoDB" id="7457615at2759"/>
<reference evidence="1" key="1">
    <citation type="submission" date="2020-08" db="EMBL/GenBank/DDBJ databases">
        <title>Multicomponent nature underlies the extraordinary mechanical properties of spider dragline silk.</title>
        <authorList>
            <person name="Kono N."/>
            <person name="Nakamura H."/>
            <person name="Mori M."/>
            <person name="Yoshida Y."/>
            <person name="Ohtoshi R."/>
            <person name="Malay A.D."/>
            <person name="Moran D.A.P."/>
            <person name="Tomita M."/>
            <person name="Numata K."/>
            <person name="Arakawa K."/>
        </authorList>
    </citation>
    <scope>NUCLEOTIDE SEQUENCE</scope>
</reference>
<evidence type="ECO:0000313" key="1">
    <source>
        <dbReference type="EMBL" id="GFS54890.1"/>
    </source>
</evidence>
<protein>
    <submittedName>
        <fullName evidence="1">Uncharacterized protein</fullName>
    </submittedName>
</protein>
<gene>
    <name evidence="1" type="ORF">NPIL_495391</name>
</gene>
<keyword evidence="2" id="KW-1185">Reference proteome</keyword>
<dbReference type="Proteomes" id="UP000887013">
    <property type="component" value="Unassembled WGS sequence"/>
</dbReference>
<evidence type="ECO:0000313" key="2">
    <source>
        <dbReference type="Proteomes" id="UP000887013"/>
    </source>
</evidence>
<name>A0A8X6MFZ1_NEPPI</name>
<sequence length="107" mass="12339">MCDVKNDCPFGELGYRYVTNNLGVDIMHDLLEDWCATEICLKSCFNIFFKDKFLTLFFLNDRTSNFSYGKCDSRCKHVPMKREKLSNLDSSNDLSASQMGVLMMLPL</sequence>
<proteinExistence type="predicted"/>
<dbReference type="AlphaFoldDB" id="A0A8X6MFZ1"/>
<organism evidence="1 2">
    <name type="scientific">Nephila pilipes</name>
    <name type="common">Giant wood spider</name>
    <name type="synonym">Nephila maculata</name>
    <dbReference type="NCBI Taxonomy" id="299642"/>
    <lineage>
        <taxon>Eukaryota</taxon>
        <taxon>Metazoa</taxon>
        <taxon>Ecdysozoa</taxon>
        <taxon>Arthropoda</taxon>
        <taxon>Chelicerata</taxon>
        <taxon>Arachnida</taxon>
        <taxon>Araneae</taxon>
        <taxon>Araneomorphae</taxon>
        <taxon>Entelegynae</taxon>
        <taxon>Araneoidea</taxon>
        <taxon>Nephilidae</taxon>
        <taxon>Nephila</taxon>
    </lineage>
</organism>
<dbReference type="EMBL" id="BMAW01046337">
    <property type="protein sequence ID" value="GFS54890.1"/>
    <property type="molecule type" value="Genomic_DNA"/>
</dbReference>